<dbReference type="KEGG" id="cans:GP473_01360"/>
<sequence length="404" mass="43567">MDHLRANYPSAYRDLATPSWEPRRGTNSGSGNAEQDMSGIKSVVVGLSGGADSLALTIGAVRAGLSVHAVVVDHGLQEGSDRVAHNAAEQACKIGVAEADVVRVHVPGAGEGPAREARYKALGSIAAGRPLLVAHTANDDAEGFLVALSRGSGTQSLAGMRSVSLRHPAVTCGAAWVGRPLLAASRADTEAECLRSGLTWWEDPHNYSQQYLRSRVRQELLPVMEEILGSSVRGNLARSARMLREDADALDAWAVEALSACTIEDEDHPDNSGEDGAMRLKDTVAQPQGKAMPLDEVARLDEGTKAQARMLAVERLATYHSAVRYRVYKHWLSKLAGPLTASHIHAIDALVVRWRGQGAVSVPWAQHCPTMNEDRRASHHLVVRRVGKTLIIDHLLRQPYSEGR</sequence>
<dbReference type="Proteomes" id="UP000515275">
    <property type="component" value="Chromosome"/>
</dbReference>
<dbReference type="InterPro" id="IPR015262">
    <property type="entry name" value="tRNA_Ile_lys_synt_subst-bd"/>
</dbReference>
<dbReference type="Pfam" id="PF01171">
    <property type="entry name" value="ATP_bind_3"/>
    <property type="match status" value="1"/>
</dbReference>
<dbReference type="Gene3D" id="3.40.50.620">
    <property type="entry name" value="HUPs"/>
    <property type="match status" value="1"/>
</dbReference>
<keyword evidence="1 7" id="KW-0963">Cytoplasm</keyword>
<evidence type="ECO:0000256" key="6">
    <source>
        <dbReference type="ARBA" id="ARBA00048539"/>
    </source>
</evidence>
<feature type="region of interest" description="Disordered" evidence="8">
    <location>
        <begin position="15"/>
        <end position="35"/>
    </location>
</feature>
<keyword evidence="5 7" id="KW-0067">ATP-binding</keyword>
<dbReference type="Pfam" id="PF09179">
    <property type="entry name" value="TilS"/>
    <property type="match status" value="1"/>
</dbReference>
<dbReference type="PANTHER" id="PTHR43033:SF1">
    <property type="entry name" value="TRNA(ILE)-LYSIDINE SYNTHASE-RELATED"/>
    <property type="match status" value="1"/>
</dbReference>
<dbReference type="InterPro" id="IPR011063">
    <property type="entry name" value="TilS/TtcA_N"/>
</dbReference>
<dbReference type="PANTHER" id="PTHR43033">
    <property type="entry name" value="TRNA(ILE)-LYSIDINE SYNTHASE-RELATED"/>
    <property type="match status" value="1"/>
</dbReference>
<evidence type="ECO:0000256" key="5">
    <source>
        <dbReference type="ARBA" id="ARBA00022840"/>
    </source>
</evidence>
<organism evidence="11 12">
    <name type="scientific">Corynebacterium anserum</name>
    <dbReference type="NCBI Taxonomy" id="2684406"/>
    <lineage>
        <taxon>Bacteria</taxon>
        <taxon>Bacillati</taxon>
        <taxon>Actinomycetota</taxon>
        <taxon>Actinomycetes</taxon>
        <taxon>Mycobacteriales</taxon>
        <taxon>Corynebacteriaceae</taxon>
        <taxon>Corynebacterium</taxon>
    </lineage>
</organism>
<dbReference type="GO" id="GO:0032267">
    <property type="term" value="F:tRNA(Ile)-lysidine synthase activity"/>
    <property type="evidence" value="ECO:0007669"/>
    <property type="project" value="UniProtKB-EC"/>
</dbReference>
<dbReference type="NCBIfam" id="TIGR02432">
    <property type="entry name" value="lysidine_TilS_N"/>
    <property type="match status" value="1"/>
</dbReference>
<reference evidence="11 12" key="1">
    <citation type="submission" date="2019-12" db="EMBL/GenBank/DDBJ databases">
        <title>Corynebacterium sp. nov., isolated from feces of the Anser Albifrons in China.</title>
        <authorList>
            <person name="Liu Q."/>
        </authorList>
    </citation>
    <scope>NUCLEOTIDE SEQUENCE [LARGE SCALE GENOMIC DNA]</scope>
    <source>
        <strain evidence="11 12">23H37-10</strain>
    </source>
</reference>
<keyword evidence="2 7" id="KW-0436">Ligase</keyword>
<keyword evidence="4 7" id="KW-0547">Nucleotide-binding</keyword>
<gene>
    <name evidence="7 11" type="primary">tilS</name>
    <name evidence="11" type="ORF">GP473_01360</name>
</gene>
<keyword evidence="3 7" id="KW-0819">tRNA processing</keyword>
<dbReference type="InterPro" id="IPR014729">
    <property type="entry name" value="Rossmann-like_a/b/a_fold"/>
</dbReference>
<comment type="similarity">
    <text evidence="7">Belongs to the tRNA(Ile)-lysidine synthase family.</text>
</comment>
<dbReference type="GO" id="GO:0006400">
    <property type="term" value="P:tRNA modification"/>
    <property type="evidence" value="ECO:0007669"/>
    <property type="project" value="UniProtKB-UniRule"/>
</dbReference>
<evidence type="ECO:0000256" key="1">
    <source>
        <dbReference type="ARBA" id="ARBA00022490"/>
    </source>
</evidence>
<dbReference type="CDD" id="cd01992">
    <property type="entry name" value="TilS_N"/>
    <property type="match status" value="1"/>
</dbReference>
<evidence type="ECO:0000256" key="7">
    <source>
        <dbReference type="HAMAP-Rule" id="MF_01161"/>
    </source>
</evidence>
<feature type="binding site" evidence="7">
    <location>
        <begin position="48"/>
        <end position="53"/>
    </location>
    <ligand>
        <name>ATP</name>
        <dbReference type="ChEBI" id="CHEBI:30616"/>
    </ligand>
</feature>
<proteinExistence type="inferred from homology"/>
<evidence type="ECO:0000256" key="3">
    <source>
        <dbReference type="ARBA" id="ARBA00022694"/>
    </source>
</evidence>
<dbReference type="HAMAP" id="MF_01161">
    <property type="entry name" value="tRNA_Ile_lys_synt"/>
    <property type="match status" value="1"/>
</dbReference>
<evidence type="ECO:0000256" key="8">
    <source>
        <dbReference type="SAM" id="MobiDB-lite"/>
    </source>
</evidence>
<evidence type="ECO:0000256" key="2">
    <source>
        <dbReference type="ARBA" id="ARBA00022598"/>
    </source>
</evidence>
<feature type="domain" description="tRNA(Ile)-lysidine synthase substrate-binding" evidence="10">
    <location>
        <begin position="311"/>
        <end position="363"/>
    </location>
</feature>
<evidence type="ECO:0000259" key="10">
    <source>
        <dbReference type="Pfam" id="PF09179"/>
    </source>
</evidence>
<dbReference type="GO" id="GO:0005524">
    <property type="term" value="F:ATP binding"/>
    <property type="evidence" value="ECO:0007669"/>
    <property type="project" value="UniProtKB-UniRule"/>
</dbReference>
<keyword evidence="12" id="KW-1185">Reference proteome</keyword>
<dbReference type="InterPro" id="IPR012094">
    <property type="entry name" value="tRNA_Ile_lys_synt"/>
</dbReference>
<evidence type="ECO:0000256" key="4">
    <source>
        <dbReference type="ARBA" id="ARBA00022741"/>
    </source>
</evidence>
<evidence type="ECO:0000313" key="12">
    <source>
        <dbReference type="Proteomes" id="UP000515275"/>
    </source>
</evidence>
<dbReference type="EMBL" id="CP046883">
    <property type="protein sequence ID" value="QNH96852.1"/>
    <property type="molecule type" value="Genomic_DNA"/>
</dbReference>
<comment type="function">
    <text evidence="7">Ligates lysine onto the cytidine present at position 34 of the AUA codon-specific tRNA(Ile) that contains the anticodon CAU, in an ATP-dependent manner. Cytidine is converted to lysidine, thus changing the amino acid specificity of the tRNA from methionine to isoleucine.</text>
</comment>
<dbReference type="AlphaFoldDB" id="A0A7G7YQT2"/>
<protein>
    <recommendedName>
        <fullName evidence="7">tRNA(Ile)-lysidine synthase</fullName>
        <ecNumber evidence="7">6.3.4.19</ecNumber>
    </recommendedName>
    <alternativeName>
        <fullName evidence="7">tRNA(Ile)-2-lysyl-cytidine synthase</fullName>
    </alternativeName>
    <alternativeName>
        <fullName evidence="7">tRNA(Ile)-lysidine synthetase</fullName>
    </alternativeName>
</protein>
<feature type="domain" description="tRNA(Ile)-lysidine/2-thiocytidine synthase N-terminal" evidence="9">
    <location>
        <begin position="43"/>
        <end position="219"/>
    </location>
</feature>
<dbReference type="EC" id="6.3.4.19" evidence="7"/>
<comment type="subcellular location">
    <subcellularLocation>
        <location evidence="7">Cytoplasm</location>
    </subcellularLocation>
</comment>
<dbReference type="SUPFAM" id="SSF52402">
    <property type="entry name" value="Adenine nucleotide alpha hydrolases-like"/>
    <property type="match status" value="1"/>
</dbReference>
<comment type="catalytic activity">
    <reaction evidence="6 7">
        <text>cytidine(34) in tRNA(Ile2) + L-lysine + ATP = lysidine(34) in tRNA(Ile2) + AMP + diphosphate + H(+)</text>
        <dbReference type="Rhea" id="RHEA:43744"/>
        <dbReference type="Rhea" id="RHEA-COMP:10625"/>
        <dbReference type="Rhea" id="RHEA-COMP:10670"/>
        <dbReference type="ChEBI" id="CHEBI:15378"/>
        <dbReference type="ChEBI" id="CHEBI:30616"/>
        <dbReference type="ChEBI" id="CHEBI:32551"/>
        <dbReference type="ChEBI" id="CHEBI:33019"/>
        <dbReference type="ChEBI" id="CHEBI:82748"/>
        <dbReference type="ChEBI" id="CHEBI:83665"/>
        <dbReference type="ChEBI" id="CHEBI:456215"/>
        <dbReference type="EC" id="6.3.4.19"/>
    </reaction>
</comment>
<dbReference type="GO" id="GO:0005737">
    <property type="term" value="C:cytoplasm"/>
    <property type="evidence" value="ECO:0007669"/>
    <property type="project" value="UniProtKB-SubCell"/>
</dbReference>
<accession>A0A7G7YQT2</accession>
<name>A0A7G7YQT2_9CORY</name>
<comment type="domain">
    <text evidence="7">The N-terminal region contains the highly conserved SGGXDS motif, predicted to be a P-loop motif involved in ATP binding.</text>
</comment>
<feature type="compositionally biased region" description="Polar residues" evidence="8">
    <location>
        <begin position="25"/>
        <end position="35"/>
    </location>
</feature>
<dbReference type="InterPro" id="IPR012795">
    <property type="entry name" value="tRNA_Ile_lys_synt_N"/>
</dbReference>
<evidence type="ECO:0000313" key="11">
    <source>
        <dbReference type="EMBL" id="QNH96852.1"/>
    </source>
</evidence>
<evidence type="ECO:0000259" key="9">
    <source>
        <dbReference type="Pfam" id="PF01171"/>
    </source>
</evidence>